<gene>
    <name evidence="11" type="ORF">Y919_03380</name>
</gene>
<dbReference type="Proteomes" id="UP000029622">
    <property type="component" value="Unassembled WGS sequence"/>
</dbReference>
<feature type="region of interest" description="Disordered" evidence="7">
    <location>
        <begin position="253"/>
        <end position="289"/>
    </location>
</feature>
<evidence type="ECO:0000313" key="11">
    <source>
        <dbReference type="EMBL" id="KGG80959.1"/>
    </source>
</evidence>
<feature type="compositionally biased region" description="Polar residues" evidence="7">
    <location>
        <begin position="253"/>
        <end position="265"/>
    </location>
</feature>
<comment type="subcellular location">
    <subcellularLocation>
        <location evidence="1">Cell membrane</location>
        <topology evidence="1">Multi-pass membrane protein</topology>
    </subcellularLocation>
</comment>
<dbReference type="PANTHER" id="PTHR30572">
    <property type="entry name" value="MEMBRANE COMPONENT OF TRANSPORTER-RELATED"/>
    <property type="match status" value="1"/>
</dbReference>
<feature type="transmembrane region" description="Helical" evidence="8">
    <location>
        <begin position="409"/>
        <end position="427"/>
    </location>
</feature>
<sequence length="441" mass="47608">MTNKILSFFIRCWFAAKMAAHGILSKPLRSALTILGIAIGVASVISLMGIGEGARKAVIEQFESFGSNVIIIKAHKPFVEFDAEEAQELVERVEGLEMASPVIKTNTLIRWKRTRGNIDIIGVNEQFPQIRDHKVISGHFFTKLHVTQRAPVAVLGYNIGRGLLGGRSPVGRTIKLNGENYRIIGILAPKGAGNADDIDNKILIPYTAAQKIAEKRTVEEIWGKAASKKDADLVVVQLGRIFKRKLGIDQKSPTAALKSQNSPNGEKTLDSDGGNFGEDKSPRNNNSFIPTRGEDLITITSLNKLVKEADKANRVMTLLLGGIAAVSLLVGGLGIMNIMLVAVTERTEEIGVRRALGAKQGDLLFQFILEALYVSIIGSIAGIVAGIWGMNIFEKYGFETAISLQAIKVSTVVALVSGLLFGVYPAVSASSVPPVEALRRQ</sequence>
<evidence type="ECO:0000256" key="4">
    <source>
        <dbReference type="ARBA" id="ARBA00022989"/>
    </source>
</evidence>
<dbReference type="Pfam" id="PF02687">
    <property type="entry name" value="FtsX"/>
    <property type="match status" value="1"/>
</dbReference>
<feature type="transmembrane region" description="Helical" evidence="8">
    <location>
        <begin position="363"/>
        <end position="388"/>
    </location>
</feature>
<dbReference type="RefSeq" id="WP_035162414.1">
    <property type="nucleotide sequence ID" value="NZ_AZTB01000010.1"/>
</dbReference>
<dbReference type="GO" id="GO:0022857">
    <property type="term" value="F:transmembrane transporter activity"/>
    <property type="evidence" value="ECO:0007669"/>
    <property type="project" value="TreeGrafter"/>
</dbReference>
<dbReference type="AlphaFoldDB" id="A0A096CWL3"/>
<dbReference type="InterPro" id="IPR025857">
    <property type="entry name" value="MacB_PCD"/>
</dbReference>
<comment type="similarity">
    <text evidence="6">Belongs to the ABC-4 integral membrane protein family.</text>
</comment>
<dbReference type="Pfam" id="PF12704">
    <property type="entry name" value="MacB_PCD"/>
    <property type="match status" value="1"/>
</dbReference>
<organism evidence="11 12">
    <name type="scientific">Caloranaerobacter azorensis H53214</name>
    <dbReference type="NCBI Taxonomy" id="1156417"/>
    <lineage>
        <taxon>Bacteria</taxon>
        <taxon>Bacillati</taxon>
        <taxon>Bacillota</taxon>
        <taxon>Tissierellia</taxon>
        <taxon>Tissierellales</taxon>
        <taxon>Thermohalobacteraceae</taxon>
        <taxon>Caloranaerobacter</taxon>
    </lineage>
</organism>
<evidence type="ECO:0000256" key="6">
    <source>
        <dbReference type="ARBA" id="ARBA00038076"/>
    </source>
</evidence>
<keyword evidence="4 8" id="KW-1133">Transmembrane helix</keyword>
<reference evidence="11 12" key="1">
    <citation type="submission" date="2013-12" db="EMBL/GenBank/DDBJ databases">
        <title>Draft genome sequence of Caloranaerobacter sp. H53214.</title>
        <authorList>
            <person name="Jiang L.J."/>
            <person name="Shao Z.Z."/>
            <person name="Long M.N."/>
        </authorList>
    </citation>
    <scope>NUCLEOTIDE SEQUENCE [LARGE SCALE GENOMIC DNA]</scope>
    <source>
        <strain evidence="11 12">H53214</strain>
    </source>
</reference>
<keyword evidence="2" id="KW-1003">Cell membrane</keyword>
<feature type="transmembrane region" description="Helical" evidence="8">
    <location>
        <begin position="30"/>
        <end position="50"/>
    </location>
</feature>
<name>A0A096CWL3_9FIRM</name>
<evidence type="ECO:0000256" key="1">
    <source>
        <dbReference type="ARBA" id="ARBA00004651"/>
    </source>
</evidence>
<evidence type="ECO:0008006" key="13">
    <source>
        <dbReference type="Google" id="ProtNLM"/>
    </source>
</evidence>
<proteinExistence type="inferred from homology"/>
<evidence type="ECO:0000256" key="3">
    <source>
        <dbReference type="ARBA" id="ARBA00022692"/>
    </source>
</evidence>
<evidence type="ECO:0000256" key="7">
    <source>
        <dbReference type="SAM" id="MobiDB-lite"/>
    </source>
</evidence>
<evidence type="ECO:0000256" key="5">
    <source>
        <dbReference type="ARBA" id="ARBA00023136"/>
    </source>
</evidence>
<dbReference type="STRING" id="1156417.Y919_03380"/>
<feature type="transmembrane region" description="Helical" evidence="8">
    <location>
        <begin position="317"/>
        <end position="343"/>
    </location>
</feature>
<keyword evidence="3 8" id="KW-0812">Transmembrane</keyword>
<feature type="domain" description="ABC3 transporter permease C-terminal" evidence="9">
    <location>
        <begin position="323"/>
        <end position="434"/>
    </location>
</feature>
<evidence type="ECO:0000259" key="10">
    <source>
        <dbReference type="Pfam" id="PF12704"/>
    </source>
</evidence>
<protein>
    <recommendedName>
        <fullName evidence="13">Cell division protein FtsX</fullName>
    </recommendedName>
</protein>
<evidence type="ECO:0000313" key="12">
    <source>
        <dbReference type="Proteomes" id="UP000029622"/>
    </source>
</evidence>
<dbReference type="PANTHER" id="PTHR30572:SF4">
    <property type="entry name" value="ABC TRANSPORTER PERMEASE YTRF"/>
    <property type="match status" value="1"/>
</dbReference>
<keyword evidence="5 8" id="KW-0472">Membrane</keyword>
<comment type="caution">
    <text evidence="11">The sequence shown here is derived from an EMBL/GenBank/DDBJ whole genome shotgun (WGS) entry which is preliminary data.</text>
</comment>
<evidence type="ECO:0000259" key="9">
    <source>
        <dbReference type="Pfam" id="PF02687"/>
    </source>
</evidence>
<feature type="domain" description="MacB-like periplasmic core" evidence="10">
    <location>
        <begin position="30"/>
        <end position="238"/>
    </location>
</feature>
<dbReference type="InterPro" id="IPR050250">
    <property type="entry name" value="Macrolide_Exporter_MacB"/>
</dbReference>
<evidence type="ECO:0000256" key="2">
    <source>
        <dbReference type="ARBA" id="ARBA00022475"/>
    </source>
</evidence>
<accession>A0A096CWL3</accession>
<dbReference type="EMBL" id="AZTB01000010">
    <property type="protein sequence ID" value="KGG80959.1"/>
    <property type="molecule type" value="Genomic_DNA"/>
</dbReference>
<evidence type="ECO:0000256" key="8">
    <source>
        <dbReference type="SAM" id="Phobius"/>
    </source>
</evidence>
<dbReference type="InterPro" id="IPR003838">
    <property type="entry name" value="ABC3_permease_C"/>
</dbReference>
<dbReference type="GO" id="GO:0005886">
    <property type="term" value="C:plasma membrane"/>
    <property type="evidence" value="ECO:0007669"/>
    <property type="project" value="UniProtKB-SubCell"/>
</dbReference>